<dbReference type="SMART" id="SM00347">
    <property type="entry name" value="HTH_MARR"/>
    <property type="match status" value="1"/>
</dbReference>
<organism evidence="2">
    <name type="scientific">uncultured Acetobacteraceae bacterium</name>
    <dbReference type="NCBI Taxonomy" id="169975"/>
    <lineage>
        <taxon>Bacteria</taxon>
        <taxon>Pseudomonadati</taxon>
        <taxon>Pseudomonadota</taxon>
        <taxon>Alphaproteobacteria</taxon>
        <taxon>Acetobacterales</taxon>
        <taxon>Acetobacteraceae</taxon>
        <taxon>environmental samples</taxon>
    </lineage>
</organism>
<dbReference type="InterPro" id="IPR036388">
    <property type="entry name" value="WH-like_DNA-bd_sf"/>
</dbReference>
<feature type="domain" description="HTH marR-type" evidence="1">
    <location>
        <begin position="25"/>
        <end position="158"/>
    </location>
</feature>
<sequence>MGRRLAAQSPAADGPADDPPSFALEEFLPHRLSVVSARAHRMFARAYAERAGLSVAEWQVLSVLARSGDLCATDVARQAAMDKVKVSRAVRSLIERRLLRRAEDRRDRRVRRLAITPQGRRTQANVTPLAHALESEMLGPLGAEDRERLRAALSRLDRHLAAMGADAAEAEAAD</sequence>
<dbReference type="InterPro" id="IPR000835">
    <property type="entry name" value="HTH_MarR-typ"/>
</dbReference>
<dbReference type="InterPro" id="IPR039422">
    <property type="entry name" value="MarR/SlyA-like"/>
</dbReference>
<dbReference type="GO" id="GO:0003700">
    <property type="term" value="F:DNA-binding transcription factor activity"/>
    <property type="evidence" value="ECO:0007669"/>
    <property type="project" value="InterPro"/>
</dbReference>
<dbReference type="GO" id="GO:0006950">
    <property type="term" value="P:response to stress"/>
    <property type="evidence" value="ECO:0007669"/>
    <property type="project" value="TreeGrafter"/>
</dbReference>
<dbReference type="Gene3D" id="1.10.10.10">
    <property type="entry name" value="Winged helix-like DNA-binding domain superfamily/Winged helix DNA-binding domain"/>
    <property type="match status" value="1"/>
</dbReference>
<dbReference type="SUPFAM" id="SSF46785">
    <property type="entry name" value="Winged helix' DNA-binding domain"/>
    <property type="match status" value="1"/>
</dbReference>
<dbReference type="Pfam" id="PF12802">
    <property type="entry name" value="MarR_2"/>
    <property type="match status" value="1"/>
</dbReference>
<dbReference type="PROSITE" id="PS50995">
    <property type="entry name" value="HTH_MARR_2"/>
    <property type="match status" value="1"/>
</dbReference>
<evidence type="ECO:0000313" key="2">
    <source>
        <dbReference type="EMBL" id="CAA9271024.1"/>
    </source>
</evidence>
<dbReference type="PANTHER" id="PTHR33164">
    <property type="entry name" value="TRANSCRIPTIONAL REGULATOR, MARR FAMILY"/>
    <property type="match status" value="1"/>
</dbReference>
<name>A0A6J4J5I6_9PROT</name>
<accession>A0A6J4J5I6</accession>
<dbReference type="PRINTS" id="PR00598">
    <property type="entry name" value="HTHMARR"/>
</dbReference>
<dbReference type="PANTHER" id="PTHR33164:SF43">
    <property type="entry name" value="HTH-TYPE TRANSCRIPTIONAL REPRESSOR YETL"/>
    <property type="match status" value="1"/>
</dbReference>
<dbReference type="EMBL" id="CADCTG010000237">
    <property type="protein sequence ID" value="CAA9271024.1"/>
    <property type="molecule type" value="Genomic_DNA"/>
</dbReference>
<dbReference type="InterPro" id="IPR036390">
    <property type="entry name" value="WH_DNA-bd_sf"/>
</dbReference>
<dbReference type="AlphaFoldDB" id="A0A6J4J5I6"/>
<protein>
    <recommendedName>
        <fullName evidence="1">HTH marR-type domain-containing protein</fullName>
    </recommendedName>
</protein>
<reference evidence="2" key="1">
    <citation type="submission" date="2020-02" db="EMBL/GenBank/DDBJ databases">
        <authorList>
            <person name="Meier V. D."/>
        </authorList>
    </citation>
    <scope>NUCLEOTIDE SEQUENCE</scope>
    <source>
        <strain evidence="2">AVDCRST_MAG08</strain>
    </source>
</reference>
<proteinExistence type="predicted"/>
<evidence type="ECO:0000259" key="1">
    <source>
        <dbReference type="PROSITE" id="PS50995"/>
    </source>
</evidence>
<gene>
    <name evidence="2" type="ORF">AVDCRST_MAG08-3198</name>
</gene>